<dbReference type="RefSeq" id="YP_010094986.1">
    <property type="nucleotide sequence ID" value="NC_055743.1"/>
</dbReference>
<dbReference type="Gene3D" id="3.30.70.650">
    <property type="entry name" value="Translation repressor RegA"/>
    <property type="match status" value="1"/>
</dbReference>
<reference evidence="5" key="1">
    <citation type="submission" date="2018-03" db="EMBL/GenBank/DDBJ databases">
        <title>Phage therapy in agriculture - a green tech approach to combat plant pathogenic bacteria.</title>
        <authorList>
            <person name="Carstens A.B."/>
            <person name="Djurhuus A.M."/>
            <person name="Hansen L.H."/>
        </authorList>
    </citation>
    <scope>NUCLEOTIDE SEQUENCE [LARGE SCALE GENOMIC DNA]</scope>
</reference>
<evidence type="ECO:0000313" key="6">
    <source>
        <dbReference type="Proteomes" id="UP000246316"/>
    </source>
</evidence>
<protein>
    <recommendedName>
        <fullName evidence="2">Translation repressor protein</fullName>
    </recommendedName>
</protein>
<comment type="function">
    <text evidence="1">Controls the translation of a number of proteins (such as regA itself, rIIB and at least 35 others) by binding to their mRNA.</text>
</comment>
<name>A0A2S1GM61_9CAUD</name>
<keyword evidence="4" id="KW-0810">Translation regulation</keyword>
<organism evidence="5 6">
    <name type="scientific">Erwinia phage Cronus</name>
    <dbReference type="NCBI Taxonomy" id="2163633"/>
    <lineage>
        <taxon>Viruses</taxon>
        <taxon>Duplodnaviria</taxon>
        <taxon>Heunggongvirae</taxon>
        <taxon>Uroviricota</taxon>
        <taxon>Caudoviricetes</taxon>
        <taxon>Pantevenvirales</taxon>
        <taxon>Straboviridae</taxon>
        <taxon>Tevenvirinae</taxon>
        <taxon>Risoevirus</taxon>
        <taxon>Risoevirus cronus</taxon>
        <taxon>Roskildevirus cronus</taxon>
    </lineage>
</organism>
<dbReference type="GO" id="GO:0003723">
    <property type="term" value="F:RNA binding"/>
    <property type="evidence" value="ECO:0007669"/>
    <property type="project" value="InterPro"/>
</dbReference>
<dbReference type="GeneID" id="65112620"/>
<dbReference type="Proteomes" id="UP000246316">
    <property type="component" value="Segment"/>
</dbReference>
<dbReference type="Pfam" id="PF01818">
    <property type="entry name" value="Translat_reg"/>
    <property type="match status" value="1"/>
</dbReference>
<evidence type="ECO:0000256" key="4">
    <source>
        <dbReference type="ARBA" id="ARBA00022845"/>
    </source>
</evidence>
<evidence type="ECO:0000256" key="3">
    <source>
        <dbReference type="ARBA" id="ARBA00022491"/>
    </source>
</evidence>
<dbReference type="EMBL" id="MH059636">
    <property type="protein sequence ID" value="AWD90478.1"/>
    <property type="molecule type" value="Genomic_DNA"/>
</dbReference>
<evidence type="ECO:0000256" key="1">
    <source>
        <dbReference type="ARBA" id="ARBA00003563"/>
    </source>
</evidence>
<dbReference type="KEGG" id="vg:65112620"/>
<dbReference type="SUPFAM" id="SSF55064">
    <property type="entry name" value="Translational regulator protein regA"/>
    <property type="match status" value="1"/>
</dbReference>
<evidence type="ECO:0000313" key="5">
    <source>
        <dbReference type="EMBL" id="AWD90478.1"/>
    </source>
</evidence>
<dbReference type="InterPro" id="IPR002702">
    <property type="entry name" value="Transl_repress_RegA"/>
</dbReference>
<sequence>MVIMIEIKLKHPEDFLKVKETLTRMGIANNKEKILYQSCHILQKQGRYFIVHFKEMLKLDGRQVNIDEEDYVRRDSIAQLLEDWQLLEIVPGQRTDMFEMENNFRVIAHKQKHEWKLVHKYAIGK</sequence>
<keyword evidence="3" id="KW-0678">Repressor</keyword>
<accession>A0A2S1GM61</accession>
<evidence type="ECO:0000256" key="2">
    <source>
        <dbReference type="ARBA" id="ARBA00017936"/>
    </source>
</evidence>
<dbReference type="InterPro" id="IPR036516">
    <property type="entry name" value="Transl_repress_RegA_sf"/>
</dbReference>
<keyword evidence="6" id="KW-1185">Reference proteome</keyword>
<proteinExistence type="predicted"/>